<dbReference type="InterPro" id="IPR013783">
    <property type="entry name" value="Ig-like_fold"/>
</dbReference>
<dbReference type="InterPro" id="IPR044016">
    <property type="entry name" value="Big_13"/>
</dbReference>
<dbReference type="Gene3D" id="2.60.40.10">
    <property type="entry name" value="Immunoglobulins"/>
    <property type="match status" value="1"/>
</dbReference>
<evidence type="ECO:0000313" key="4">
    <source>
        <dbReference type="Proteomes" id="UP001216907"/>
    </source>
</evidence>
<dbReference type="Pfam" id="PF19077">
    <property type="entry name" value="Big_13"/>
    <property type="match status" value="1"/>
</dbReference>
<gene>
    <name evidence="3" type="ORF">PZE19_19780</name>
</gene>
<evidence type="ECO:0000256" key="1">
    <source>
        <dbReference type="SAM" id="MobiDB-lite"/>
    </source>
</evidence>
<sequence>MNSAKTTRHGRPGAGWFSWNRDGKAERRGRRVRGETLRRVEVLEDRTLMAASILISPGAGLGYVTDILGENVDISVTGSIYTFSSDRIINVDLNAAGLTVVGSGSNLVTVDGITSLNIGVLSPSTTVGLASTNVPTDYGAVIGVSGPELTLGDQGDLSGIAATVETFGLIGSSSIVVDGSAGTTGGAWTLDQDGSGHGRLTGIGTGGSLVFDPALVDVLTVRNAAGQANSLTVDFTVADPLPSGSLSYDGGWTDPSTAKSDLILVGGLAPLTSEVFSGSGPGSGDIDFTTASTTSSISFTGISPHSVYDTVPALTYQFDYFGAPNVGVLLSAGENSANTGNVQTLQISSVGTPPEFPDTHVANKTSILVNQNSSLSGYSLTINYALTTPVAGLNLLTVTQAVGPDSATLTDLPPGAAIVVNQGQGNDTLALAIDGTAGTTSTTLDGGPGIDTLTIDAGGRPLSAANFSVGVEGAITISGAILPGGPISYTSYESVVVNNVGTQVPVVTAAIFRAIQGQPQVDALVGSFTVPSPALAADFAALINWGDGTTSAGVIVPSAVNPAGFDVFGTHTYTGSNPSPVVTLTVSTLAVTSTVFVGGSPVTFNPTSSSASDDADAQVTVTDLPALVPTVFGVPVHGSEGQNLVSAIVGAFTSSATATAADFAATIAWGDGSTSAGVIVQDASNPSVFYVQGTHTYYDPGVAIATAITVTPLATSFSQLVGGVATTFFRPAGVPVTQASQAIIDDAAVDVSVQAVSGFENIAIASGSSMVVGTFTDLGGVDPTDANPAAAYAATIYWGDGTAGVGALSIIRDGLTSRFIVTATPHVYATPGSYPITIVVTQADGGSTGIGSNFAVIADAPLTGTASQPTIANASEGVLFTDRVIGSFVDANPRATTDQYTVNIDWGDGTPNSAGRVIQPGGVGTTFFVIGSHTYADAQGPGVNPFAFGPGPLAGPITTNGTYVLNMSIRDTFGSALNIFNGITVVDQALLISGGMTSASDTGISHSDGVTNDATPTFTGRTNEGGATLYLYAALNGGAPTFIGSTTVDASGAWSLTPASALADGGYRISAQAYDAGGHTVSALTTLASSLVIDTVGPEVVDLLFDNFRGRVIATFADFGGVSNTGSGLVLSTVRDANNYLFTKLLSTTPSLHPWLATSITVTPGTTAGDQAATVQFNGGAGIRGGKYLFQIRSVDPSNLSGVQDIAGNALDGEFYGFFPSGNHVNGGDFVAQLDAIHHTISPPQSQVGTATPISPPGRPATGRFLRLDGALLPSAASAVRLASVRAASRPSLASARIARAASLGS</sequence>
<dbReference type="EMBL" id="JARRAG010000002">
    <property type="protein sequence ID" value="MDG3006020.1"/>
    <property type="molecule type" value="Genomic_DNA"/>
</dbReference>
<reference evidence="3 4" key="1">
    <citation type="submission" date="2023-03" db="EMBL/GenBank/DDBJ databases">
        <title>Paludisphaera mucosa sp. nov. a novel planctomycete from northern fen.</title>
        <authorList>
            <person name="Ivanova A."/>
        </authorList>
    </citation>
    <scope>NUCLEOTIDE SEQUENCE [LARGE SCALE GENOMIC DNA]</scope>
    <source>
        <strain evidence="3 4">Pla2</strain>
    </source>
</reference>
<feature type="compositionally biased region" description="Basic residues" evidence="1">
    <location>
        <begin position="1"/>
        <end position="11"/>
    </location>
</feature>
<dbReference type="Proteomes" id="UP001216907">
    <property type="component" value="Unassembled WGS sequence"/>
</dbReference>
<evidence type="ECO:0000259" key="2">
    <source>
        <dbReference type="Pfam" id="PF19077"/>
    </source>
</evidence>
<name>A0ABT6FEM4_9BACT</name>
<feature type="region of interest" description="Disordered" evidence="1">
    <location>
        <begin position="1"/>
        <end position="20"/>
    </location>
</feature>
<accession>A0ABT6FEM4</accession>
<dbReference type="RefSeq" id="WP_277862326.1">
    <property type="nucleotide sequence ID" value="NZ_JARRAG010000002.1"/>
</dbReference>
<keyword evidence="4" id="KW-1185">Reference proteome</keyword>
<evidence type="ECO:0000313" key="3">
    <source>
        <dbReference type="EMBL" id="MDG3006020.1"/>
    </source>
</evidence>
<protein>
    <submittedName>
        <fullName evidence="3">Ig-like domain-containing protein</fullName>
    </submittedName>
</protein>
<proteinExistence type="predicted"/>
<organism evidence="3 4">
    <name type="scientific">Paludisphaera mucosa</name>
    <dbReference type="NCBI Taxonomy" id="3030827"/>
    <lineage>
        <taxon>Bacteria</taxon>
        <taxon>Pseudomonadati</taxon>
        <taxon>Planctomycetota</taxon>
        <taxon>Planctomycetia</taxon>
        <taxon>Isosphaerales</taxon>
        <taxon>Isosphaeraceae</taxon>
        <taxon>Paludisphaera</taxon>
    </lineage>
</organism>
<comment type="caution">
    <text evidence="3">The sequence shown here is derived from an EMBL/GenBank/DDBJ whole genome shotgun (WGS) entry which is preliminary data.</text>
</comment>
<feature type="domain" description="Bacterial Ig-like" evidence="2">
    <location>
        <begin position="996"/>
        <end position="1095"/>
    </location>
</feature>